<dbReference type="SUPFAM" id="SSF53474">
    <property type="entry name" value="alpha/beta-Hydrolases"/>
    <property type="match status" value="1"/>
</dbReference>
<organism evidence="3 4">
    <name type="scientific">Rhodoferax saidenbachensis</name>
    <dbReference type="NCBI Taxonomy" id="1484693"/>
    <lineage>
        <taxon>Bacteria</taxon>
        <taxon>Pseudomonadati</taxon>
        <taxon>Pseudomonadota</taxon>
        <taxon>Betaproteobacteria</taxon>
        <taxon>Burkholderiales</taxon>
        <taxon>Comamonadaceae</taxon>
        <taxon>Rhodoferax</taxon>
    </lineage>
</organism>
<dbReference type="Pfam" id="PF12697">
    <property type="entry name" value="Abhydrolase_6"/>
    <property type="match status" value="1"/>
</dbReference>
<gene>
    <name evidence="3" type="ORF">J2X15_000305</name>
</gene>
<dbReference type="PANTHER" id="PTHR37946">
    <property type="entry name" value="SLL1969 PROTEIN"/>
    <property type="match status" value="1"/>
</dbReference>
<proteinExistence type="predicted"/>
<dbReference type="Gene3D" id="3.40.50.1820">
    <property type="entry name" value="alpha/beta hydrolase"/>
    <property type="match status" value="1"/>
</dbReference>
<dbReference type="GO" id="GO:0016787">
    <property type="term" value="F:hydrolase activity"/>
    <property type="evidence" value="ECO:0007669"/>
    <property type="project" value="UniProtKB-KW"/>
</dbReference>
<dbReference type="EMBL" id="JAVDXO010000001">
    <property type="protein sequence ID" value="MDR7305039.1"/>
    <property type="molecule type" value="Genomic_DNA"/>
</dbReference>
<evidence type="ECO:0000313" key="3">
    <source>
        <dbReference type="EMBL" id="MDR7305039.1"/>
    </source>
</evidence>
<keyword evidence="1" id="KW-1133">Transmembrane helix</keyword>
<sequence>MLARLLRRILFSQMALGALLGWAASQRYGGALWLLLGAIALPCATLVGVNLVSALKSRAPGEPAAHWWRAWLGETVAEFQTFVLRQPWTVQAPVVLPATGGTPQLPVVLVHGYLCNHRLWDPVATQLRARGHAVLAVNLEPVFTSIDDYAAIVEAAVQALRQHAGTAQVLMVGHSMGGLAIRAWMRAHGTAHVARAITLGTPHAGTQIDAYPRTPNGRQMGWNSAWLQALAASESAELRALLRIAITPQDNIVYPQRAQTLPGITPTVFDGVGHVQLCTDATVIQWLLNQLRDNSGQFTVVGQPA</sequence>
<dbReference type="InterPro" id="IPR029058">
    <property type="entry name" value="AB_hydrolase_fold"/>
</dbReference>
<dbReference type="RefSeq" id="WP_310338775.1">
    <property type="nucleotide sequence ID" value="NZ_JAVDXO010000001.1"/>
</dbReference>
<keyword evidence="4" id="KW-1185">Reference proteome</keyword>
<dbReference type="InterPro" id="IPR000073">
    <property type="entry name" value="AB_hydrolase_1"/>
</dbReference>
<keyword evidence="1" id="KW-0812">Transmembrane</keyword>
<protein>
    <submittedName>
        <fullName evidence="3">Triacylglycerol esterase/lipase EstA (Alpha/beta hydrolase family)</fullName>
    </submittedName>
</protein>
<comment type="caution">
    <text evidence="3">The sequence shown here is derived from an EMBL/GenBank/DDBJ whole genome shotgun (WGS) entry which is preliminary data.</text>
</comment>
<evidence type="ECO:0000313" key="4">
    <source>
        <dbReference type="Proteomes" id="UP001268089"/>
    </source>
</evidence>
<reference evidence="3 4" key="1">
    <citation type="submission" date="2023-07" db="EMBL/GenBank/DDBJ databases">
        <title>Sorghum-associated microbial communities from plants grown in Nebraska, USA.</title>
        <authorList>
            <person name="Schachtman D."/>
        </authorList>
    </citation>
    <scope>NUCLEOTIDE SEQUENCE [LARGE SCALE GENOMIC DNA]</scope>
    <source>
        <strain evidence="3 4">BE308</strain>
    </source>
</reference>
<keyword evidence="1" id="KW-0472">Membrane</keyword>
<name>A0ABU1ZHN6_9BURK</name>
<feature type="domain" description="AB hydrolase-1" evidence="2">
    <location>
        <begin position="107"/>
        <end position="243"/>
    </location>
</feature>
<evidence type="ECO:0000259" key="2">
    <source>
        <dbReference type="Pfam" id="PF12697"/>
    </source>
</evidence>
<evidence type="ECO:0000256" key="1">
    <source>
        <dbReference type="SAM" id="Phobius"/>
    </source>
</evidence>
<accession>A0ABU1ZHN6</accession>
<keyword evidence="3" id="KW-0378">Hydrolase</keyword>
<dbReference type="PANTHER" id="PTHR37946:SF1">
    <property type="entry name" value="SLL1969 PROTEIN"/>
    <property type="match status" value="1"/>
</dbReference>
<dbReference type="Proteomes" id="UP001268089">
    <property type="component" value="Unassembled WGS sequence"/>
</dbReference>
<feature type="transmembrane region" description="Helical" evidence="1">
    <location>
        <begin position="33"/>
        <end position="52"/>
    </location>
</feature>